<gene>
    <name evidence="10" type="ORF">I8J29_25920</name>
</gene>
<comment type="similarity">
    <text evidence="2">Belongs to the GerABKC lipoprotein family.</text>
</comment>
<comment type="caution">
    <text evidence="10">The sequence shown here is derived from an EMBL/GenBank/DDBJ whole genome shotgun (WGS) entry which is preliminary data.</text>
</comment>
<keyword evidence="11" id="KW-1185">Reference proteome</keyword>
<dbReference type="Pfam" id="PF05504">
    <property type="entry name" value="Spore_GerAC"/>
    <property type="match status" value="1"/>
</dbReference>
<feature type="domain" description="Spore germination GerAC-like C-terminal" evidence="8">
    <location>
        <begin position="224"/>
        <end position="393"/>
    </location>
</feature>
<name>A0ABS3WH68_9BACL</name>
<dbReference type="InterPro" id="IPR038501">
    <property type="entry name" value="Spore_GerAC_C_sf"/>
</dbReference>
<evidence type="ECO:0000313" key="11">
    <source>
        <dbReference type="Proteomes" id="UP000670947"/>
    </source>
</evidence>
<evidence type="ECO:0000313" key="10">
    <source>
        <dbReference type="EMBL" id="MBO7747630.1"/>
    </source>
</evidence>
<evidence type="ECO:0000259" key="8">
    <source>
        <dbReference type="Pfam" id="PF05504"/>
    </source>
</evidence>
<keyword evidence="4" id="KW-0732">Signal</keyword>
<dbReference type="InterPro" id="IPR008844">
    <property type="entry name" value="Spore_GerAC-like"/>
</dbReference>
<dbReference type="InterPro" id="IPR046953">
    <property type="entry name" value="Spore_GerAC-like_C"/>
</dbReference>
<comment type="subcellular location">
    <subcellularLocation>
        <location evidence="1">Membrane</location>
        <topology evidence="1">Lipid-anchor</topology>
    </subcellularLocation>
</comment>
<keyword evidence="6" id="KW-0564">Palmitate</keyword>
<accession>A0ABS3WH68</accession>
<evidence type="ECO:0000256" key="2">
    <source>
        <dbReference type="ARBA" id="ARBA00007886"/>
    </source>
</evidence>
<organism evidence="10 11">
    <name type="scientific">Paenibacillus artemisiicola</name>
    <dbReference type="NCBI Taxonomy" id="1172618"/>
    <lineage>
        <taxon>Bacteria</taxon>
        <taxon>Bacillati</taxon>
        <taxon>Bacillota</taxon>
        <taxon>Bacilli</taxon>
        <taxon>Bacillales</taxon>
        <taxon>Paenibacillaceae</taxon>
        <taxon>Paenibacillus</taxon>
    </lineage>
</organism>
<evidence type="ECO:0000256" key="6">
    <source>
        <dbReference type="ARBA" id="ARBA00023139"/>
    </source>
</evidence>
<evidence type="ECO:0000256" key="4">
    <source>
        <dbReference type="ARBA" id="ARBA00022729"/>
    </source>
</evidence>
<keyword evidence="7" id="KW-0449">Lipoprotein</keyword>
<dbReference type="InterPro" id="IPR057336">
    <property type="entry name" value="GerAC_N"/>
</dbReference>
<evidence type="ECO:0000259" key="9">
    <source>
        <dbReference type="Pfam" id="PF25198"/>
    </source>
</evidence>
<dbReference type="PANTHER" id="PTHR35789">
    <property type="entry name" value="SPORE GERMINATION PROTEIN B3"/>
    <property type="match status" value="1"/>
</dbReference>
<sequence>MSRRKAFLAGFSAFALLALTGCWDRVEIDKRGFVVGVAIDKAKGGQNKDRSRSPGSLISGTFQFIVPAGLKSSSGSSGRDSNAGRSYFNIGVEESSVAALTAKTAARTSRSPYYEHLKLILISEDIARDDSKFSDALDFFLRGKEMRRDMHVLIAAGKAREILNVRPYNENYPVAYLESTIANTMKTNYMLKSSRLGDIHEHLLRDQSFTIQLVRKRGDGIALTGAALFDGTEHRLIGELNGETTQGLNFLTGQIKGGVIETAYKNTAITAELERAVRKIKLTGGDGRRMKFTIAVEAEGTMVKSVKNLDLNDPAVFRGIERQFEDEIRRVAGKTLQTLQHKYKKDVIGLNRFLYQNHYRAWKRVAPDWERGANLFAAADIEVTVRMNIRRIGDINESERG</sequence>
<dbReference type="EMBL" id="JAGGDJ010000037">
    <property type="protein sequence ID" value="MBO7747630.1"/>
    <property type="molecule type" value="Genomic_DNA"/>
</dbReference>
<keyword evidence="5" id="KW-0472">Membrane</keyword>
<dbReference type="Gene3D" id="3.30.300.210">
    <property type="entry name" value="Nutrient germinant receptor protein C, domain 3"/>
    <property type="match status" value="1"/>
</dbReference>
<dbReference type="Pfam" id="PF25198">
    <property type="entry name" value="Spore_GerAC_N"/>
    <property type="match status" value="1"/>
</dbReference>
<dbReference type="NCBIfam" id="TIGR02887">
    <property type="entry name" value="spore_ger_x_C"/>
    <property type="match status" value="1"/>
</dbReference>
<proteinExistence type="inferred from homology"/>
<evidence type="ECO:0000256" key="3">
    <source>
        <dbReference type="ARBA" id="ARBA00022544"/>
    </source>
</evidence>
<dbReference type="RefSeq" id="WP_208850274.1">
    <property type="nucleotide sequence ID" value="NZ_JAGGDJ010000037.1"/>
</dbReference>
<evidence type="ECO:0000256" key="1">
    <source>
        <dbReference type="ARBA" id="ARBA00004635"/>
    </source>
</evidence>
<dbReference type="Proteomes" id="UP000670947">
    <property type="component" value="Unassembled WGS sequence"/>
</dbReference>
<protein>
    <submittedName>
        <fullName evidence="10">Ger(X)C family spore germination protein</fullName>
    </submittedName>
</protein>
<dbReference type="PANTHER" id="PTHR35789:SF1">
    <property type="entry name" value="SPORE GERMINATION PROTEIN B3"/>
    <property type="match status" value="1"/>
</dbReference>
<reference evidence="10 11" key="1">
    <citation type="submission" date="2021-03" db="EMBL/GenBank/DDBJ databases">
        <title>Paenibacillus artemisicola MWE-103 whole genome sequence.</title>
        <authorList>
            <person name="Ham Y.J."/>
        </authorList>
    </citation>
    <scope>NUCLEOTIDE SEQUENCE [LARGE SCALE GENOMIC DNA]</scope>
    <source>
        <strain evidence="10 11">MWE-103</strain>
    </source>
</reference>
<feature type="domain" description="Spore germination protein N-terminal" evidence="9">
    <location>
        <begin position="24"/>
        <end position="215"/>
    </location>
</feature>
<dbReference type="PROSITE" id="PS51257">
    <property type="entry name" value="PROKAR_LIPOPROTEIN"/>
    <property type="match status" value="1"/>
</dbReference>
<keyword evidence="3" id="KW-0309">Germination</keyword>
<evidence type="ECO:0000256" key="5">
    <source>
        <dbReference type="ARBA" id="ARBA00023136"/>
    </source>
</evidence>
<evidence type="ECO:0000256" key="7">
    <source>
        <dbReference type="ARBA" id="ARBA00023288"/>
    </source>
</evidence>